<gene>
    <name evidence="2" type="ORF">DWU89_16240</name>
    <name evidence="1" type="ORF">H8784_15835</name>
</gene>
<evidence type="ECO:0000313" key="4">
    <source>
        <dbReference type="Proteomes" id="UP000629596"/>
    </source>
</evidence>
<sequence length="69" mass="8039">MEEKKTMSQLLRDLPVSEAKVFPIHKRTSVVNTIQRLKFEGYKFSTETFAGLGRYVVVKMVNPKKKNHE</sequence>
<proteinExistence type="predicted"/>
<dbReference type="RefSeq" id="WP_115500678.1">
    <property type="nucleotide sequence ID" value="NZ_JACRTI010000048.1"/>
</dbReference>
<comment type="caution">
    <text evidence="2">The sequence shown here is derived from an EMBL/GenBank/DDBJ whole genome shotgun (WGS) entry which is preliminary data.</text>
</comment>
<accession>A0A3D8HAU9</accession>
<dbReference type="Proteomes" id="UP000629596">
    <property type="component" value="Unassembled WGS sequence"/>
</dbReference>
<keyword evidence="4" id="KW-1185">Reference proteome</keyword>
<evidence type="ECO:0000313" key="2">
    <source>
        <dbReference type="EMBL" id="RDU48116.1"/>
    </source>
</evidence>
<dbReference type="AlphaFoldDB" id="A0A3D8HAU9"/>
<reference evidence="1 4" key="2">
    <citation type="submission" date="2020-08" db="EMBL/GenBank/DDBJ databases">
        <title>Genome public.</title>
        <authorList>
            <person name="Liu C."/>
            <person name="Sun Q."/>
        </authorList>
    </citation>
    <scope>NUCLEOTIDE SEQUENCE [LARGE SCALE GENOMIC DNA]</scope>
    <source>
        <strain evidence="1 4">426_9</strain>
    </source>
</reference>
<evidence type="ECO:0000313" key="3">
    <source>
        <dbReference type="Proteomes" id="UP000256321"/>
    </source>
</evidence>
<dbReference type="EMBL" id="QREV01000048">
    <property type="protein sequence ID" value="RDU48116.1"/>
    <property type="molecule type" value="Genomic_DNA"/>
</dbReference>
<organism evidence="2 3">
    <name type="scientific">Parabacteroides acidifaciens</name>
    <dbReference type="NCBI Taxonomy" id="2290935"/>
    <lineage>
        <taxon>Bacteria</taxon>
        <taxon>Pseudomonadati</taxon>
        <taxon>Bacteroidota</taxon>
        <taxon>Bacteroidia</taxon>
        <taxon>Bacteroidales</taxon>
        <taxon>Tannerellaceae</taxon>
        <taxon>Parabacteroides</taxon>
    </lineage>
</organism>
<dbReference type="EMBL" id="JACRTI010000048">
    <property type="protein sequence ID" value="MBC8603182.1"/>
    <property type="molecule type" value="Genomic_DNA"/>
</dbReference>
<name>A0A3D8HAU9_9BACT</name>
<protein>
    <submittedName>
        <fullName evidence="2">Uncharacterized protein</fullName>
    </submittedName>
</protein>
<dbReference type="Proteomes" id="UP000256321">
    <property type="component" value="Unassembled WGS sequence"/>
</dbReference>
<reference evidence="2 3" key="1">
    <citation type="submission" date="2018-07" db="EMBL/GenBank/DDBJ databases">
        <title>Parabacteroides acidifaciens nov. sp., isolated from human feces.</title>
        <authorList>
            <person name="Wang Y.J."/>
        </authorList>
    </citation>
    <scope>NUCLEOTIDE SEQUENCE [LARGE SCALE GENOMIC DNA]</scope>
    <source>
        <strain evidence="2 3">426-9</strain>
    </source>
</reference>
<evidence type="ECO:0000313" key="1">
    <source>
        <dbReference type="EMBL" id="MBC8603182.1"/>
    </source>
</evidence>